<dbReference type="Pfam" id="PF22638">
    <property type="entry name" value="FlgK_D1"/>
    <property type="match status" value="1"/>
</dbReference>
<dbReference type="Pfam" id="PF06429">
    <property type="entry name" value="Flg_bbr_C"/>
    <property type="match status" value="1"/>
</dbReference>
<dbReference type="InterPro" id="IPR053927">
    <property type="entry name" value="FlgK_helical"/>
</dbReference>
<feature type="domain" description="Flagellar basal-body/hook protein C-terminal" evidence="9">
    <location>
        <begin position="566"/>
        <end position="604"/>
    </location>
</feature>
<evidence type="ECO:0000256" key="7">
    <source>
        <dbReference type="SAM" id="Coils"/>
    </source>
</evidence>
<name>A0A1M6CCM5_9CLOT</name>
<keyword evidence="12" id="KW-1185">Reference proteome</keyword>
<keyword evidence="11" id="KW-0282">Flagellum</keyword>
<evidence type="ECO:0000256" key="1">
    <source>
        <dbReference type="ARBA" id="ARBA00004365"/>
    </source>
</evidence>
<keyword evidence="11" id="KW-0969">Cilium</keyword>
<evidence type="ECO:0000256" key="2">
    <source>
        <dbReference type="ARBA" id="ARBA00004613"/>
    </source>
</evidence>
<keyword evidence="6" id="KW-0975">Bacterial flagellum</keyword>
<dbReference type="Proteomes" id="UP000184080">
    <property type="component" value="Unassembled WGS sequence"/>
</dbReference>
<evidence type="ECO:0000256" key="4">
    <source>
        <dbReference type="ARBA" id="ARBA00016244"/>
    </source>
</evidence>
<accession>A0A1M6CCM5</accession>
<dbReference type="OrthoDB" id="9802553at2"/>
<keyword evidence="11" id="KW-0966">Cell projection</keyword>
<evidence type="ECO:0000259" key="10">
    <source>
        <dbReference type="Pfam" id="PF22638"/>
    </source>
</evidence>
<evidence type="ECO:0000313" key="11">
    <source>
        <dbReference type="EMBL" id="SHI58747.1"/>
    </source>
</evidence>
<evidence type="ECO:0000256" key="5">
    <source>
        <dbReference type="ARBA" id="ARBA00022525"/>
    </source>
</evidence>
<dbReference type="Pfam" id="PF00460">
    <property type="entry name" value="Flg_bb_rod"/>
    <property type="match status" value="1"/>
</dbReference>
<dbReference type="InterPro" id="IPR010930">
    <property type="entry name" value="Flg_bb/hook_C_dom"/>
</dbReference>
<dbReference type="GO" id="GO:0044780">
    <property type="term" value="P:bacterial-type flagellum assembly"/>
    <property type="evidence" value="ECO:0007669"/>
    <property type="project" value="InterPro"/>
</dbReference>
<comment type="subcellular location">
    <subcellularLocation>
        <location evidence="1">Bacterial flagellum</location>
    </subcellularLocation>
    <subcellularLocation>
        <location evidence="2">Secreted</location>
    </subcellularLocation>
</comment>
<dbReference type="NCBIfam" id="TIGR02492">
    <property type="entry name" value="flgK_ends"/>
    <property type="match status" value="1"/>
</dbReference>
<dbReference type="PRINTS" id="PR01005">
    <property type="entry name" value="FLGHOOKAP1"/>
</dbReference>
<dbReference type="STRING" id="1121298.SAMN05444401_1079"/>
<evidence type="ECO:0000313" key="12">
    <source>
        <dbReference type="Proteomes" id="UP000184080"/>
    </source>
</evidence>
<sequence>MSGLFSTFNVAKRGINVQQKAIDVTSHNISNANTVGYSRQRARIETTRPFGMPTLNTAAEPGQLGTGAQIAAIERIRDNFLDYQIRTENSTLSKYDARDKFLTEVESIINEPTDTGISSLIGKFFDSWQQLSKQPQGSNARTVVAQQSAALADALNHAANQLNKLQQNSQDLIKNNVTDINSLLNQLDNLNREIIGVRCAGNMPNDLMDRRDLLLDELSSKFNISIDRKSYEGINIKPADDNGMKVPNLISADKNEEVSRFSFVSSVEKDPEDSSGSTYKITYYKLGNMNSESNKQTITVKGMDDITARQLKETRVLWSNTEGVAVRADGSKIEDGSVINFMELKSFVPYSGELKGNMSIHQDINDYKEQLNKLAKAIAFSVNAVHSGLSDASSNTNKDYLPFFVNKGTALYSKNNEMTNLDAVLDAESEITAENISINKEILYDVMKIKTRTHDNEYSYPNQNDKDGETDGARALAIARIRDSLIRIQDFGESIKSRKDLFDVTRGGSSLKNNGMEIESNINGMKIDSFFKDTVDKLGVQAQEAKRIVRNQLDLLDSMVEMKNSISGVSLDEEMADLIQFQHAYQANAKVIATVDELLDVIINGLKR</sequence>
<comment type="similarity">
    <text evidence="3">Belongs to the flagella basal body rod proteins family.</text>
</comment>
<keyword evidence="7" id="KW-0175">Coiled coil</keyword>
<dbReference type="PANTHER" id="PTHR30033:SF1">
    <property type="entry name" value="FLAGELLAR HOOK-ASSOCIATED PROTEIN 1"/>
    <property type="match status" value="1"/>
</dbReference>
<proteinExistence type="inferred from homology"/>
<feature type="domain" description="Flagellar basal body rod protein N-terminal" evidence="8">
    <location>
        <begin position="8"/>
        <end position="37"/>
    </location>
</feature>
<evidence type="ECO:0000256" key="3">
    <source>
        <dbReference type="ARBA" id="ARBA00009677"/>
    </source>
</evidence>
<reference evidence="11 12" key="1">
    <citation type="submission" date="2016-11" db="EMBL/GenBank/DDBJ databases">
        <authorList>
            <person name="Jaros S."/>
            <person name="Januszkiewicz K."/>
            <person name="Wedrychowicz H."/>
        </authorList>
    </citation>
    <scope>NUCLEOTIDE SEQUENCE [LARGE SCALE GENOMIC DNA]</scope>
    <source>
        <strain evidence="11 12">DSM 21864</strain>
    </source>
</reference>
<organism evidence="11 12">
    <name type="scientific">Clostridium amylolyticum</name>
    <dbReference type="NCBI Taxonomy" id="1121298"/>
    <lineage>
        <taxon>Bacteria</taxon>
        <taxon>Bacillati</taxon>
        <taxon>Bacillota</taxon>
        <taxon>Clostridia</taxon>
        <taxon>Eubacteriales</taxon>
        <taxon>Clostridiaceae</taxon>
        <taxon>Clostridium</taxon>
    </lineage>
</organism>
<feature type="domain" description="Flagellar hook-associated protein FlgK helical" evidence="10">
    <location>
        <begin position="102"/>
        <end position="267"/>
    </location>
</feature>
<dbReference type="GO" id="GO:0009424">
    <property type="term" value="C:bacterial-type flagellum hook"/>
    <property type="evidence" value="ECO:0007669"/>
    <property type="project" value="InterPro"/>
</dbReference>
<evidence type="ECO:0000259" key="8">
    <source>
        <dbReference type="Pfam" id="PF00460"/>
    </source>
</evidence>
<evidence type="ECO:0000256" key="6">
    <source>
        <dbReference type="ARBA" id="ARBA00023143"/>
    </source>
</evidence>
<gene>
    <name evidence="11" type="ORF">SAMN05444401_1079</name>
</gene>
<dbReference type="EMBL" id="FQZO01000001">
    <property type="protein sequence ID" value="SHI58747.1"/>
    <property type="molecule type" value="Genomic_DNA"/>
</dbReference>
<dbReference type="SUPFAM" id="SSF64518">
    <property type="entry name" value="Phase 1 flagellin"/>
    <property type="match status" value="1"/>
</dbReference>
<protein>
    <recommendedName>
        <fullName evidence="4">Flagellar hook-associated protein 1</fullName>
    </recommendedName>
</protein>
<keyword evidence="5" id="KW-0964">Secreted</keyword>
<dbReference type="GO" id="GO:0005198">
    <property type="term" value="F:structural molecule activity"/>
    <property type="evidence" value="ECO:0007669"/>
    <property type="project" value="InterPro"/>
</dbReference>
<dbReference type="RefSeq" id="WP_073004350.1">
    <property type="nucleotide sequence ID" value="NZ_FQZO01000001.1"/>
</dbReference>
<dbReference type="AlphaFoldDB" id="A0A1M6CCM5"/>
<dbReference type="GO" id="GO:0005576">
    <property type="term" value="C:extracellular region"/>
    <property type="evidence" value="ECO:0007669"/>
    <property type="project" value="UniProtKB-SubCell"/>
</dbReference>
<dbReference type="InterPro" id="IPR002371">
    <property type="entry name" value="FlgK"/>
</dbReference>
<evidence type="ECO:0000259" key="9">
    <source>
        <dbReference type="Pfam" id="PF06429"/>
    </source>
</evidence>
<feature type="coiled-coil region" evidence="7">
    <location>
        <begin position="148"/>
        <end position="200"/>
    </location>
</feature>
<dbReference type="PANTHER" id="PTHR30033">
    <property type="entry name" value="FLAGELLAR HOOK-ASSOCIATED PROTEIN 1"/>
    <property type="match status" value="1"/>
</dbReference>
<dbReference type="InterPro" id="IPR001444">
    <property type="entry name" value="Flag_bb_rod_N"/>
</dbReference>